<name>A0A8X6P8L4_NEPPI</name>
<protein>
    <submittedName>
        <fullName evidence="1">Uncharacterized protein</fullName>
    </submittedName>
</protein>
<accession>A0A8X6P8L4</accession>
<dbReference type="Proteomes" id="UP000887013">
    <property type="component" value="Unassembled WGS sequence"/>
</dbReference>
<dbReference type="EMBL" id="BMAW01112328">
    <property type="protein sequence ID" value="GFT51961.1"/>
    <property type="molecule type" value="Genomic_DNA"/>
</dbReference>
<sequence length="77" mass="9297">MEAAGIDLRKRITNDANLIKQWKKENLMYTLYMKLFIYDCRNKSKKVWLTVAEFKESEIKLIKNAQRPLFDKKRNSK</sequence>
<gene>
    <name evidence="1" type="ORF">NPIL_542441</name>
</gene>
<proteinExistence type="predicted"/>
<comment type="caution">
    <text evidence="1">The sequence shown here is derived from an EMBL/GenBank/DDBJ whole genome shotgun (WGS) entry which is preliminary data.</text>
</comment>
<dbReference type="AlphaFoldDB" id="A0A8X6P8L4"/>
<organism evidence="1 2">
    <name type="scientific">Nephila pilipes</name>
    <name type="common">Giant wood spider</name>
    <name type="synonym">Nephila maculata</name>
    <dbReference type="NCBI Taxonomy" id="299642"/>
    <lineage>
        <taxon>Eukaryota</taxon>
        <taxon>Metazoa</taxon>
        <taxon>Ecdysozoa</taxon>
        <taxon>Arthropoda</taxon>
        <taxon>Chelicerata</taxon>
        <taxon>Arachnida</taxon>
        <taxon>Araneae</taxon>
        <taxon>Araneomorphae</taxon>
        <taxon>Entelegynae</taxon>
        <taxon>Araneoidea</taxon>
        <taxon>Nephilidae</taxon>
        <taxon>Nephila</taxon>
    </lineage>
</organism>
<keyword evidence="2" id="KW-1185">Reference proteome</keyword>
<evidence type="ECO:0000313" key="2">
    <source>
        <dbReference type="Proteomes" id="UP000887013"/>
    </source>
</evidence>
<evidence type="ECO:0000313" key="1">
    <source>
        <dbReference type="EMBL" id="GFT51961.1"/>
    </source>
</evidence>
<dbReference type="OrthoDB" id="8194935at2759"/>
<reference evidence="1" key="1">
    <citation type="submission" date="2020-08" db="EMBL/GenBank/DDBJ databases">
        <title>Multicomponent nature underlies the extraordinary mechanical properties of spider dragline silk.</title>
        <authorList>
            <person name="Kono N."/>
            <person name="Nakamura H."/>
            <person name="Mori M."/>
            <person name="Yoshida Y."/>
            <person name="Ohtoshi R."/>
            <person name="Malay A.D."/>
            <person name="Moran D.A.P."/>
            <person name="Tomita M."/>
            <person name="Numata K."/>
            <person name="Arakawa K."/>
        </authorList>
    </citation>
    <scope>NUCLEOTIDE SEQUENCE</scope>
</reference>